<sequence>MDMKPSYLLALGVTLVLPAVYFLVTPREAPTLFPDDREQARMTSVAAPKTDEGDANPEAPVVDPSPRPAGLVGPRPVSPKTLPPEAQSLARAVERAEAEAATPGPADDTVMEANALIERTDRMLAEKGYTPPDPDAYAASGADGSRSLEALEARAQVLRERLDAR</sequence>
<name>A0A369CCC7_9GAMM</name>
<protein>
    <submittedName>
        <fullName evidence="2">Uncharacterized protein</fullName>
    </submittedName>
</protein>
<comment type="caution">
    <text evidence="2">The sequence shown here is derived from an EMBL/GenBank/DDBJ whole genome shotgun (WGS) entry which is preliminary data.</text>
</comment>
<accession>A0A369CCC7</accession>
<evidence type="ECO:0000256" key="1">
    <source>
        <dbReference type="SAM" id="MobiDB-lite"/>
    </source>
</evidence>
<keyword evidence="3" id="KW-1185">Reference proteome</keyword>
<organism evidence="2 3">
    <name type="scientific">Thioalbus denitrificans</name>
    <dbReference type="NCBI Taxonomy" id="547122"/>
    <lineage>
        <taxon>Bacteria</taxon>
        <taxon>Pseudomonadati</taxon>
        <taxon>Pseudomonadota</taxon>
        <taxon>Gammaproteobacteria</taxon>
        <taxon>Chromatiales</taxon>
        <taxon>Ectothiorhodospiraceae</taxon>
        <taxon>Thioalbus</taxon>
    </lineage>
</organism>
<reference evidence="2 3" key="1">
    <citation type="submission" date="2018-07" db="EMBL/GenBank/DDBJ databases">
        <title>Genomic Encyclopedia of Type Strains, Phase IV (KMG-IV): sequencing the most valuable type-strain genomes for metagenomic binning, comparative biology and taxonomic classification.</title>
        <authorList>
            <person name="Goeker M."/>
        </authorList>
    </citation>
    <scope>NUCLEOTIDE SEQUENCE [LARGE SCALE GENOMIC DNA]</scope>
    <source>
        <strain evidence="2 3">DSM 26407</strain>
    </source>
</reference>
<evidence type="ECO:0000313" key="2">
    <source>
        <dbReference type="EMBL" id="RCX31660.1"/>
    </source>
</evidence>
<dbReference type="RefSeq" id="WP_147275169.1">
    <property type="nucleotide sequence ID" value="NZ_QPJY01000002.1"/>
</dbReference>
<gene>
    <name evidence="2" type="ORF">DFQ59_1023</name>
</gene>
<feature type="region of interest" description="Disordered" evidence="1">
    <location>
        <begin position="34"/>
        <end position="110"/>
    </location>
</feature>
<dbReference type="EMBL" id="QPJY01000002">
    <property type="protein sequence ID" value="RCX31660.1"/>
    <property type="molecule type" value="Genomic_DNA"/>
</dbReference>
<evidence type="ECO:0000313" key="3">
    <source>
        <dbReference type="Proteomes" id="UP000252707"/>
    </source>
</evidence>
<dbReference type="Proteomes" id="UP000252707">
    <property type="component" value="Unassembled WGS sequence"/>
</dbReference>
<proteinExistence type="predicted"/>
<dbReference type="AlphaFoldDB" id="A0A369CCC7"/>